<dbReference type="Gene3D" id="3.40.50.12780">
    <property type="entry name" value="N-terminal domain of ligase-like"/>
    <property type="match status" value="1"/>
</dbReference>
<dbReference type="Gene3D" id="3.30.300.30">
    <property type="match status" value="1"/>
</dbReference>
<name>A0A6N3V2G0_BACOV</name>
<dbReference type="GO" id="GO:0016878">
    <property type="term" value="F:acid-thiol ligase activity"/>
    <property type="evidence" value="ECO:0007669"/>
    <property type="project" value="UniProtKB-ARBA"/>
</dbReference>
<evidence type="ECO:0000259" key="1">
    <source>
        <dbReference type="Pfam" id="PF00501"/>
    </source>
</evidence>
<dbReference type="PANTHER" id="PTHR43767">
    <property type="entry name" value="LONG-CHAIN-FATTY-ACID--COA LIGASE"/>
    <property type="match status" value="1"/>
</dbReference>
<evidence type="ECO:0000313" key="3">
    <source>
        <dbReference type="Proteomes" id="UP000460135"/>
    </source>
</evidence>
<accession>A0A6N3V2G0</accession>
<comment type="caution">
    <text evidence="2">The sequence shown here is derived from an EMBL/GenBank/DDBJ whole genome shotgun (WGS) entry which is preliminary data.</text>
</comment>
<sequence>MIFDRQQQRLLLEGKEYTFEEISQLIVGGAEAHSPAYWDLYLFLNEWFNDSPVITVHTSGSTGIPKELMVRKDQMMQSARLTCEFLNLKKGESALLCMNLRYIGAMMVVVRSLVAGLNLIIRPASGHPLADIKEPLRFVAMVPLQVYNTLQVPEEKERLKQTDILIIGGGAVDEALETEIKHLPTAVYSTYGMTETLSHIALRRLNGASASEHYYPFPSVKLSLSAENTLIIDAPLVCDETLQTNDIARIYPDGSFMILGRKDNVINSGGIKIQAEEMEKLLRPFIPVSFVITSVPDQRLGQAVTLLLADQPDTEEIGNKLHEILEPYYRPKHILTIESIPQTENGKINRAECRILAKQMLMTFYPHTLIQSLYSSVFQV</sequence>
<dbReference type="AlphaFoldDB" id="A0A6N3V2G0"/>
<dbReference type="RefSeq" id="WP_004302267.1">
    <property type="nucleotide sequence ID" value="NZ_CAKJZA010000004.1"/>
</dbReference>
<organism evidence="2 3">
    <name type="scientific">Bacteroides ovatus</name>
    <dbReference type="NCBI Taxonomy" id="28116"/>
    <lineage>
        <taxon>Bacteria</taxon>
        <taxon>Pseudomonadati</taxon>
        <taxon>Bacteroidota</taxon>
        <taxon>Bacteroidia</taxon>
        <taxon>Bacteroidales</taxon>
        <taxon>Bacteroidaceae</taxon>
        <taxon>Bacteroides</taxon>
    </lineage>
</organism>
<dbReference type="KEGG" id="boa:Bovatus_04937"/>
<dbReference type="PANTHER" id="PTHR43767:SF1">
    <property type="entry name" value="NONRIBOSOMAL PEPTIDE SYNTHASE PES1 (EUROFUNG)-RELATED"/>
    <property type="match status" value="1"/>
</dbReference>
<dbReference type="Proteomes" id="UP000460135">
    <property type="component" value="Unassembled WGS sequence"/>
</dbReference>
<dbReference type="SUPFAM" id="SSF56801">
    <property type="entry name" value="Acetyl-CoA synthetase-like"/>
    <property type="match status" value="1"/>
</dbReference>
<feature type="domain" description="AMP-dependent synthetase/ligase" evidence="1">
    <location>
        <begin position="49"/>
        <end position="207"/>
    </location>
</feature>
<dbReference type="EMBL" id="VWLX01000025">
    <property type="protein sequence ID" value="KAA3799478.1"/>
    <property type="molecule type" value="Genomic_DNA"/>
</dbReference>
<dbReference type="InterPro" id="IPR045851">
    <property type="entry name" value="AMP-bd_C_sf"/>
</dbReference>
<dbReference type="Pfam" id="PF00501">
    <property type="entry name" value="AMP-binding"/>
    <property type="match status" value="1"/>
</dbReference>
<proteinExistence type="predicted"/>
<reference evidence="2 3" key="1">
    <citation type="journal article" date="2019" name="Nat. Med.">
        <title>A library of human gut bacterial isolates paired with longitudinal multiomics data enables mechanistic microbiome research.</title>
        <authorList>
            <person name="Poyet M."/>
            <person name="Groussin M."/>
            <person name="Gibbons S.M."/>
            <person name="Avila-Pacheco J."/>
            <person name="Jiang X."/>
            <person name="Kearney S.M."/>
            <person name="Perrotta A.R."/>
            <person name="Berdy B."/>
            <person name="Zhao S."/>
            <person name="Lieberman T.D."/>
            <person name="Swanson P.K."/>
            <person name="Smith M."/>
            <person name="Roesemann S."/>
            <person name="Alexander J.E."/>
            <person name="Rich S.A."/>
            <person name="Livny J."/>
            <person name="Vlamakis H."/>
            <person name="Clish C."/>
            <person name="Bullock K."/>
            <person name="Deik A."/>
            <person name="Scott J."/>
            <person name="Pierce K.A."/>
            <person name="Xavier R.J."/>
            <person name="Alm E.J."/>
        </authorList>
    </citation>
    <scope>NUCLEOTIDE SEQUENCE [LARGE SCALE GENOMIC DNA]</scope>
    <source>
        <strain evidence="2 3">BIOML-A183</strain>
    </source>
</reference>
<dbReference type="GeneID" id="29456227"/>
<dbReference type="InterPro" id="IPR000873">
    <property type="entry name" value="AMP-dep_synth/lig_dom"/>
</dbReference>
<evidence type="ECO:0000313" key="2">
    <source>
        <dbReference type="EMBL" id="KAA3799478.1"/>
    </source>
</evidence>
<gene>
    <name evidence="2" type="ORF">F3F51_24315</name>
</gene>
<dbReference type="InterPro" id="IPR050237">
    <property type="entry name" value="ATP-dep_AMP-bd_enzyme"/>
</dbReference>
<protein>
    <submittedName>
        <fullName evidence="2">AMP-binding protein</fullName>
    </submittedName>
</protein>
<dbReference type="InterPro" id="IPR042099">
    <property type="entry name" value="ANL_N_sf"/>
</dbReference>